<evidence type="ECO:0000313" key="3">
    <source>
        <dbReference type="Proteomes" id="UP001501057"/>
    </source>
</evidence>
<dbReference type="EMBL" id="BAAAME010000010">
    <property type="protein sequence ID" value="GAA1752867.1"/>
    <property type="molecule type" value="Genomic_DNA"/>
</dbReference>
<gene>
    <name evidence="2" type="ORF">GCM10009710_35670</name>
</gene>
<comment type="caution">
    <text evidence="2">The sequence shown here is derived from an EMBL/GenBank/DDBJ whole genome shotgun (WGS) entry which is preliminary data.</text>
</comment>
<evidence type="ECO:0000256" key="1">
    <source>
        <dbReference type="SAM" id="SignalP"/>
    </source>
</evidence>
<reference evidence="3" key="1">
    <citation type="journal article" date="2019" name="Int. J. Syst. Evol. Microbiol.">
        <title>The Global Catalogue of Microorganisms (GCM) 10K type strain sequencing project: providing services to taxonomists for standard genome sequencing and annotation.</title>
        <authorList>
            <consortium name="The Broad Institute Genomics Platform"/>
            <consortium name="The Broad Institute Genome Sequencing Center for Infectious Disease"/>
            <person name="Wu L."/>
            <person name="Ma J."/>
        </authorList>
    </citation>
    <scope>NUCLEOTIDE SEQUENCE [LARGE SCALE GENOMIC DNA]</scope>
    <source>
        <strain evidence="3">JCM 13518</strain>
    </source>
</reference>
<keyword evidence="1" id="KW-0732">Signal</keyword>
<keyword evidence="3" id="KW-1185">Reference proteome</keyword>
<accession>A0ABP4WEJ5</accession>
<feature type="chain" id="PRO_5045478653" description="DUF732 domain-containing protein" evidence="1">
    <location>
        <begin position="35"/>
        <end position="103"/>
    </location>
</feature>
<evidence type="ECO:0000313" key="2">
    <source>
        <dbReference type="EMBL" id="GAA1752867.1"/>
    </source>
</evidence>
<organism evidence="2 3">
    <name type="scientific">Aeromicrobium alkaliterrae</name>
    <dbReference type="NCBI Taxonomy" id="302168"/>
    <lineage>
        <taxon>Bacteria</taxon>
        <taxon>Bacillati</taxon>
        <taxon>Actinomycetota</taxon>
        <taxon>Actinomycetes</taxon>
        <taxon>Propionibacteriales</taxon>
        <taxon>Nocardioidaceae</taxon>
        <taxon>Aeromicrobium</taxon>
    </lineage>
</organism>
<dbReference type="RefSeq" id="WP_344204045.1">
    <property type="nucleotide sequence ID" value="NZ_BAAAME010000010.1"/>
</dbReference>
<name>A0ABP4WEJ5_9ACTN</name>
<dbReference type="Proteomes" id="UP001501057">
    <property type="component" value="Unassembled WGS sequence"/>
</dbReference>
<feature type="signal peptide" evidence="1">
    <location>
        <begin position="1"/>
        <end position="34"/>
    </location>
</feature>
<sequence>MDTHVHGRGRASRTLRASGGVAAAVLALVSSVTACGSNEGGETRCEDFALMSTDERADVVEQLLTEQGGTPPTEGTITLTVTAASYHCLSPDAADTLVKSVLG</sequence>
<evidence type="ECO:0008006" key="4">
    <source>
        <dbReference type="Google" id="ProtNLM"/>
    </source>
</evidence>
<protein>
    <recommendedName>
        <fullName evidence="4">DUF732 domain-containing protein</fullName>
    </recommendedName>
</protein>
<proteinExistence type="predicted"/>